<dbReference type="OrthoDB" id="9808166at2"/>
<evidence type="ECO:0000256" key="1">
    <source>
        <dbReference type="ARBA" id="ARBA00022741"/>
    </source>
</evidence>
<dbReference type="InterPro" id="IPR045076">
    <property type="entry name" value="MutS"/>
</dbReference>
<dbReference type="GO" id="GO:0005524">
    <property type="term" value="F:ATP binding"/>
    <property type="evidence" value="ECO:0007669"/>
    <property type="project" value="UniProtKB-KW"/>
</dbReference>
<dbReference type="PANTHER" id="PTHR11361">
    <property type="entry name" value="DNA MISMATCH REPAIR PROTEIN MUTS FAMILY MEMBER"/>
    <property type="match status" value="1"/>
</dbReference>
<dbReference type="AlphaFoldDB" id="A0A5P0ZM40"/>
<sequence length="494" mass="56126">MKTTLISPDDLDLSEFKLTDLQENVVEDLELQPILETMSDHDKFLKQTILKIWFTPLKTESDIVYRQAAVQDAVNHPQEIHDLYQLILETIKTVRSEFWTLDSGSASYKLHSFARQIDIYLNYLDEVKAFNDTDWESDNFINFFKRLDKVFSKQSLAQMHELIDIIVTNNTYSFPVKLNKNFGSDVSDLDFTKKTGKFSGMMDSVKTHFEKREAKFVIAERDDDSSNALGHYDNIADFNLATKVVNTKYELEKFFNELKFQVGFLIGTVRLQRSLSKINLTYPKVAANTRVTGLKNVVLLVSADDDTKVVGNDLSGNDLKLVIISGTNQGGKTTTLRSLGQAQLMMDSGMYVFADSFQAPLFDEIFTHFKREEDTGLTSGKLDNELLRMSNIVQAIHDKTLILMNESFSSTNEHEGSQINAQVVSGLVNSGVTVISVTHQFEFSKMLQLNSDIEPIFLRPERDENGHRNFKLLKGSPLKTSFGVDIYDRVFGTK</sequence>
<dbReference type="EMBL" id="VDFP01000003">
    <property type="protein sequence ID" value="MQS75246.1"/>
    <property type="molecule type" value="Genomic_DNA"/>
</dbReference>
<keyword evidence="1" id="KW-0547">Nucleotide-binding</keyword>
<dbReference type="GO" id="GO:0030983">
    <property type="term" value="F:mismatched DNA binding"/>
    <property type="evidence" value="ECO:0007669"/>
    <property type="project" value="InterPro"/>
</dbReference>
<evidence type="ECO:0000256" key="3">
    <source>
        <dbReference type="ARBA" id="ARBA00023125"/>
    </source>
</evidence>
<name>A0A5P0ZM40_9LACO</name>
<protein>
    <recommendedName>
        <fullName evidence="4">DNA mismatch repair proteins mutS family domain-containing protein</fullName>
    </recommendedName>
</protein>
<dbReference type="GO" id="GO:0140664">
    <property type="term" value="F:ATP-dependent DNA damage sensor activity"/>
    <property type="evidence" value="ECO:0007669"/>
    <property type="project" value="InterPro"/>
</dbReference>
<dbReference type="Pfam" id="PF00488">
    <property type="entry name" value="MutS_V"/>
    <property type="match status" value="1"/>
</dbReference>
<evidence type="ECO:0000313" key="5">
    <source>
        <dbReference type="EMBL" id="MQS75246.1"/>
    </source>
</evidence>
<reference evidence="7 8" key="1">
    <citation type="journal article" date="2019" name="Syst. Appl. Microbiol.">
        <title>Polyphasic characterization of two novel Lactobacillus spp. isolated from blown salami packages: Description of Lactobacillus halodurans sp. nov. and Lactobacillus salsicarnum sp. nov.</title>
        <authorList>
            <person name="Schuster J.A."/>
            <person name="Klingl A."/>
            <person name="Vogel R.F."/>
            <person name="Ehrmann M.A."/>
        </authorList>
    </citation>
    <scope>NUCLEOTIDE SEQUENCE [LARGE SCALE GENOMIC DNA]</scope>
    <source>
        <strain evidence="6 7">TMW 1.1920</strain>
        <strain evidence="5 8">TMW 1.2172</strain>
    </source>
</reference>
<gene>
    <name evidence="6" type="ORF">FHL05_06795</name>
    <name evidence="5" type="ORF">FHL06_02405</name>
</gene>
<evidence type="ECO:0000313" key="8">
    <source>
        <dbReference type="Proteomes" id="UP000414364"/>
    </source>
</evidence>
<dbReference type="GO" id="GO:0005829">
    <property type="term" value="C:cytosol"/>
    <property type="evidence" value="ECO:0007669"/>
    <property type="project" value="TreeGrafter"/>
</dbReference>
<dbReference type="SUPFAM" id="SSF52540">
    <property type="entry name" value="P-loop containing nucleoside triphosphate hydrolases"/>
    <property type="match status" value="1"/>
</dbReference>
<proteinExistence type="predicted"/>
<evidence type="ECO:0000313" key="7">
    <source>
        <dbReference type="Proteomes" id="UP000371423"/>
    </source>
</evidence>
<dbReference type="Proteomes" id="UP000414364">
    <property type="component" value="Unassembled WGS sequence"/>
</dbReference>
<dbReference type="RefSeq" id="WP_153384657.1">
    <property type="nucleotide sequence ID" value="NZ_VDFO01000022.1"/>
</dbReference>
<dbReference type="InterPro" id="IPR027417">
    <property type="entry name" value="P-loop_NTPase"/>
</dbReference>
<evidence type="ECO:0000313" key="6">
    <source>
        <dbReference type="EMBL" id="MQS97595.1"/>
    </source>
</evidence>
<keyword evidence="2" id="KW-0067">ATP-binding</keyword>
<dbReference type="SMART" id="SM00534">
    <property type="entry name" value="MUTSac"/>
    <property type="match status" value="1"/>
</dbReference>
<keyword evidence="7" id="KW-1185">Reference proteome</keyword>
<dbReference type="Proteomes" id="UP000371423">
    <property type="component" value="Unassembled WGS sequence"/>
</dbReference>
<feature type="domain" description="DNA mismatch repair proteins mutS family" evidence="4">
    <location>
        <begin position="319"/>
        <end position="493"/>
    </location>
</feature>
<keyword evidence="3" id="KW-0238">DNA-binding</keyword>
<accession>A0A5P0ZM40</accession>
<dbReference type="GO" id="GO:0006298">
    <property type="term" value="P:mismatch repair"/>
    <property type="evidence" value="ECO:0007669"/>
    <property type="project" value="InterPro"/>
</dbReference>
<dbReference type="InterPro" id="IPR000432">
    <property type="entry name" value="DNA_mismatch_repair_MutS_C"/>
</dbReference>
<dbReference type="PANTHER" id="PTHR11361:SF34">
    <property type="entry name" value="DNA MISMATCH REPAIR PROTEIN MSH1, MITOCHONDRIAL"/>
    <property type="match status" value="1"/>
</dbReference>
<dbReference type="EMBL" id="VDFO01000022">
    <property type="protein sequence ID" value="MQS97595.1"/>
    <property type="molecule type" value="Genomic_DNA"/>
</dbReference>
<comment type="caution">
    <text evidence="5">The sequence shown here is derived from an EMBL/GenBank/DDBJ whole genome shotgun (WGS) entry which is preliminary data.</text>
</comment>
<evidence type="ECO:0000259" key="4">
    <source>
        <dbReference type="SMART" id="SM00534"/>
    </source>
</evidence>
<dbReference type="Gene3D" id="3.40.50.300">
    <property type="entry name" value="P-loop containing nucleotide triphosphate hydrolases"/>
    <property type="match status" value="1"/>
</dbReference>
<organism evidence="5 8">
    <name type="scientific">Companilactobacillus halodurans</name>
    <dbReference type="NCBI Taxonomy" id="2584183"/>
    <lineage>
        <taxon>Bacteria</taxon>
        <taxon>Bacillati</taxon>
        <taxon>Bacillota</taxon>
        <taxon>Bacilli</taxon>
        <taxon>Lactobacillales</taxon>
        <taxon>Lactobacillaceae</taxon>
        <taxon>Companilactobacillus</taxon>
    </lineage>
</organism>
<evidence type="ECO:0000256" key="2">
    <source>
        <dbReference type="ARBA" id="ARBA00022840"/>
    </source>
</evidence>